<comment type="caution">
    <text evidence="10">The sequence shown here is derived from an EMBL/GenBank/DDBJ whole genome shotgun (WGS) entry which is preliminary data.</text>
</comment>
<evidence type="ECO:0000256" key="4">
    <source>
        <dbReference type="ARBA" id="ARBA00022723"/>
    </source>
</evidence>
<dbReference type="GO" id="GO:0046872">
    <property type="term" value="F:metal ion binding"/>
    <property type="evidence" value="ECO:0007669"/>
    <property type="project" value="UniProtKB-KW"/>
</dbReference>
<keyword evidence="3" id="KW-0808">Transferase</keyword>
<evidence type="ECO:0000313" key="10">
    <source>
        <dbReference type="EMBL" id="OGH66271.1"/>
    </source>
</evidence>
<evidence type="ECO:0000256" key="1">
    <source>
        <dbReference type="ARBA" id="ARBA00001933"/>
    </source>
</evidence>
<dbReference type="InterPro" id="IPR015424">
    <property type="entry name" value="PyrdxlP-dep_Trfase"/>
</dbReference>
<organism evidence="10 11">
    <name type="scientific">Candidatus Magasanikbacteria bacterium RIFCSPHIGHO2_02_FULL_41_13</name>
    <dbReference type="NCBI Taxonomy" id="1798676"/>
    <lineage>
        <taxon>Bacteria</taxon>
        <taxon>Candidatus Magasanikiibacteriota</taxon>
    </lineage>
</organism>
<dbReference type="STRING" id="1798676.A3B90_02330"/>
<dbReference type="GO" id="GO:0031071">
    <property type="term" value="F:cysteine desulfurase activity"/>
    <property type="evidence" value="ECO:0007669"/>
    <property type="project" value="UniProtKB-EC"/>
</dbReference>
<dbReference type="Gene3D" id="1.10.260.50">
    <property type="match status" value="1"/>
</dbReference>
<name>A0A1F6M3N8_9BACT</name>
<comment type="cofactor">
    <cofactor evidence="1">
        <name>pyridoxal 5'-phosphate</name>
        <dbReference type="ChEBI" id="CHEBI:597326"/>
    </cofactor>
</comment>
<keyword evidence="5" id="KW-0663">Pyridoxal phosphate</keyword>
<dbReference type="Gene3D" id="3.90.1150.10">
    <property type="entry name" value="Aspartate Aminotransferase, domain 1"/>
    <property type="match status" value="1"/>
</dbReference>
<dbReference type="GO" id="GO:0051536">
    <property type="term" value="F:iron-sulfur cluster binding"/>
    <property type="evidence" value="ECO:0007669"/>
    <property type="project" value="UniProtKB-KW"/>
</dbReference>
<evidence type="ECO:0000256" key="5">
    <source>
        <dbReference type="ARBA" id="ARBA00022898"/>
    </source>
</evidence>
<dbReference type="Gene3D" id="3.40.640.10">
    <property type="entry name" value="Type I PLP-dependent aspartate aminotransferase-like (Major domain)"/>
    <property type="match status" value="1"/>
</dbReference>
<gene>
    <name evidence="10" type="ORF">A3B90_02330</name>
</gene>
<evidence type="ECO:0000256" key="2">
    <source>
        <dbReference type="ARBA" id="ARBA00006490"/>
    </source>
</evidence>
<dbReference type="InterPro" id="IPR000192">
    <property type="entry name" value="Aminotrans_V_dom"/>
</dbReference>
<evidence type="ECO:0000256" key="6">
    <source>
        <dbReference type="ARBA" id="ARBA00023004"/>
    </source>
</evidence>
<dbReference type="InterPro" id="IPR015422">
    <property type="entry name" value="PyrdxlP-dep_Trfase_small"/>
</dbReference>
<evidence type="ECO:0000313" key="11">
    <source>
        <dbReference type="Proteomes" id="UP000178742"/>
    </source>
</evidence>
<keyword evidence="4" id="KW-0479">Metal-binding</keyword>
<comment type="similarity">
    <text evidence="2">Belongs to the class-V pyridoxal-phosphate-dependent aminotransferase family. NifS/IscS subfamily.</text>
</comment>
<dbReference type="InterPro" id="IPR015421">
    <property type="entry name" value="PyrdxlP-dep_Trfase_major"/>
</dbReference>
<dbReference type="EMBL" id="MFPX01000022">
    <property type="protein sequence ID" value="OGH66271.1"/>
    <property type="molecule type" value="Genomic_DNA"/>
</dbReference>
<reference evidence="10 11" key="1">
    <citation type="journal article" date="2016" name="Nat. Commun.">
        <title>Thousands of microbial genomes shed light on interconnected biogeochemical processes in an aquifer system.</title>
        <authorList>
            <person name="Anantharaman K."/>
            <person name="Brown C.T."/>
            <person name="Hug L.A."/>
            <person name="Sharon I."/>
            <person name="Castelle C.J."/>
            <person name="Probst A.J."/>
            <person name="Thomas B.C."/>
            <person name="Singh A."/>
            <person name="Wilkins M.J."/>
            <person name="Karaoz U."/>
            <person name="Brodie E.L."/>
            <person name="Williams K.H."/>
            <person name="Hubbard S.S."/>
            <person name="Banfield J.F."/>
        </authorList>
    </citation>
    <scope>NUCLEOTIDE SEQUENCE [LARGE SCALE GENOMIC DNA]</scope>
</reference>
<dbReference type="Pfam" id="PF00266">
    <property type="entry name" value="Aminotran_5"/>
    <property type="match status" value="1"/>
</dbReference>
<feature type="domain" description="Aminotransferase class V" evidence="9">
    <location>
        <begin position="12"/>
        <end position="391"/>
    </location>
</feature>
<evidence type="ECO:0000256" key="8">
    <source>
        <dbReference type="ARBA" id="ARBA00050776"/>
    </source>
</evidence>
<dbReference type="PANTHER" id="PTHR11601">
    <property type="entry name" value="CYSTEINE DESULFURYLASE FAMILY MEMBER"/>
    <property type="match status" value="1"/>
</dbReference>
<keyword evidence="6" id="KW-0408">Iron</keyword>
<accession>A0A1F6M3N8</accession>
<sequence length="406" mass="44993">MFPKIPQKKKFVYLDHAAATAMDADVLKAMKPYFFDCFANPSSLYSLGVTAKDAVEKSRALVAHILGAQPDTILFTSGGTESNNLAIVGSAMAHQKSGKHIITTRIEHDSVLRPMQNLEKQGFKVTYLDVGEQGRVSVDEVKKALRKDTILVSVMYANNEIGTVEPIAEIGREILKWRKKNKTNFPYLHSDAAQAPNYLDLQVEKLHVDLMTLNGSKIYGPKGVGMLYKRRGVSLWAQSSGGRQEFGLRAGTENVAGIVGFAKALETVTKTKERNNREIVKLRDYFLNKIQTQIPDFELNGPEIAASSTRSDSMFRLPSNLNIYFKNVESEALVLYLDSYGISASSGSACSTDSNLPSHVLKAVGHSDERADSSIRFTLGKSTTKQDIDYVMKYLPKVIQELRKTN</sequence>
<proteinExistence type="inferred from homology"/>
<dbReference type="InterPro" id="IPR016454">
    <property type="entry name" value="Cysteine_dSase"/>
</dbReference>
<evidence type="ECO:0000256" key="7">
    <source>
        <dbReference type="ARBA" id="ARBA00023014"/>
    </source>
</evidence>
<dbReference type="PANTHER" id="PTHR11601:SF34">
    <property type="entry name" value="CYSTEINE DESULFURASE"/>
    <property type="match status" value="1"/>
</dbReference>
<dbReference type="Proteomes" id="UP000178742">
    <property type="component" value="Unassembled WGS sequence"/>
</dbReference>
<evidence type="ECO:0000259" key="9">
    <source>
        <dbReference type="Pfam" id="PF00266"/>
    </source>
</evidence>
<dbReference type="AlphaFoldDB" id="A0A1F6M3N8"/>
<dbReference type="SUPFAM" id="SSF53383">
    <property type="entry name" value="PLP-dependent transferases"/>
    <property type="match status" value="1"/>
</dbReference>
<comment type="catalytic activity">
    <reaction evidence="8">
        <text>(sulfur carrier)-H + L-cysteine = (sulfur carrier)-SH + L-alanine</text>
        <dbReference type="Rhea" id="RHEA:43892"/>
        <dbReference type="Rhea" id="RHEA-COMP:14737"/>
        <dbReference type="Rhea" id="RHEA-COMP:14739"/>
        <dbReference type="ChEBI" id="CHEBI:29917"/>
        <dbReference type="ChEBI" id="CHEBI:35235"/>
        <dbReference type="ChEBI" id="CHEBI:57972"/>
        <dbReference type="ChEBI" id="CHEBI:64428"/>
        <dbReference type="EC" id="2.8.1.7"/>
    </reaction>
</comment>
<dbReference type="PIRSF" id="PIRSF005572">
    <property type="entry name" value="NifS"/>
    <property type="match status" value="1"/>
</dbReference>
<evidence type="ECO:0000256" key="3">
    <source>
        <dbReference type="ARBA" id="ARBA00022679"/>
    </source>
</evidence>
<keyword evidence="7" id="KW-0411">Iron-sulfur</keyword>
<protein>
    <recommendedName>
        <fullName evidence="9">Aminotransferase class V domain-containing protein</fullName>
    </recommendedName>
</protein>